<dbReference type="InterPro" id="IPR037171">
    <property type="entry name" value="NagB/RpiA_transferase-like"/>
</dbReference>
<dbReference type="AlphaFoldDB" id="A0A2S5R9Y2"/>
<organism evidence="4 5">
    <name type="scientific">Williamsoniiplasma lucivorax</name>
    <dbReference type="NCBI Taxonomy" id="209274"/>
    <lineage>
        <taxon>Bacteria</taxon>
        <taxon>Bacillati</taxon>
        <taxon>Mycoplasmatota</taxon>
        <taxon>Mollicutes</taxon>
        <taxon>Entomoplasmatales</taxon>
        <taxon>Williamsoniiplasma</taxon>
    </lineage>
</organism>
<dbReference type="RefSeq" id="WP_028126870.1">
    <property type="nucleotide sequence ID" value="NZ_PHNE01000006.1"/>
</dbReference>
<dbReference type="Pfam" id="PF00455">
    <property type="entry name" value="DeoRC"/>
    <property type="match status" value="1"/>
</dbReference>
<dbReference type="SMART" id="SM00420">
    <property type="entry name" value="HTH_DEOR"/>
    <property type="match status" value="1"/>
</dbReference>
<dbReference type="PANTHER" id="PTHR30363:SF56">
    <property type="entry name" value="TRANSCRIPTIONAL REGULATOR, DEOR FAMILY"/>
    <property type="match status" value="1"/>
</dbReference>
<dbReference type="SUPFAM" id="SSF100950">
    <property type="entry name" value="NagB/RpiA/CoA transferase-like"/>
    <property type="match status" value="1"/>
</dbReference>
<keyword evidence="1" id="KW-0805">Transcription regulation</keyword>
<evidence type="ECO:0000256" key="1">
    <source>
        <dbReference type="ARBA" id="ARBA00023015"/>
    </source>
</evidence>
<evidence type="ECO:0000259" key="3">
    <source>
        <dbReference type="PROSITE" id="PS51000"/>
    </source>
</evidence>
<name>A0A2S5R9Y2_9MOLU</name>
<proteinExistence type="predicted"/>
<protein>
    <submittedName>
        <fullName evidence="4">DeoR family transcriptional regulator</fullName>
    </submittedName>
</protein>
<dbReference type="EMBL" id="PHNE01000006">
    <property type="protein sequence ID" value="PPE04139.1"/>
    <property type="molecule type" value="Genomic_DNA"/>
</dbReference>
<dbReference type="Proteomes" id="UP000237865">
    <property type="component" value="Unassembled WGS sequence"/>
</dbReference>
<dbReference type="PROSITE" id="PS51000">
    <property type="entry name" value="HTH_DEOR_2"/>
    <property type="match status" value="1"/>
</dbReference>
<sequence length="234" mass="26248">MLREERIKLILDFVNQKGYCTNELISKELGIPFTTLRRDLTDLHNESKLRRVHGGAATIKEKSILETNLHEKLALNIEAKRNIAQKALACIKPLETIFLDAGSSTYYLAELIKPEYNNKVYTNSIINAQILAKNAIRDIYLLPGKLKLSTGAICGIETIQALTKYNFDVAFLGINAIDSAFNFYTTDEDEAEIKRTAIKNSQFTFGLGDSSKMNSKSFVKFSDKKEIALISEGN</sequence>
<dbReference type="InterPro" id="IPR001034">
    <property type="entry name" value="DeoR_HTH"/>
</dbReference>
<dbReference type="InterPro" id="IPR036390">
    <property type="entry name" value="WH_DNA-bd_sf"/>
</dbReference>
<dbReference type="InterPro" id="IPR014036">
    <property type="entry name" value="DeoR-like_C"/>
</dbReference>
<dbReference type="PANTHER" id="PTHR30363">
    <property type="entry name" value="HTH-TYPE TRANSCRIPTIONAL REGULATOR SRLR-RELATED"/>
    <property type="match status" value="1"/>
</dbReference>
<reference evidence="4 5" key="1">
    <citation type="submission" date="2017-11" db="EMBL/GenBank/DDBJ databases">
        <title>Genome sequence of Entomoplasma lucivorax PIPN-2 (ATCC 49196).</title>
        <authorList>
            <person name="Lo W.-S."/>
            <person name="Gasparich G.E."/>
            <person name="Kuo C.-H."/>
        </authorList>
    </citation>
    <scope>NUCLEOTIDE SEQUENCE [LARGE SCALE GENOMIC DNA]</scope>
    <source>
        <strain evidence="4 5">PIPN-2</strain>
    </source>
</reference>
<evidence type="ECO:0000256" key="2">
    <source>
        <dbReference type="ARBA" id="ARBA00023163"/>
    </source>
</evidence>
<dbReference type="GO" id="GO:0003700">
    <property type="term" value="F:DNA-binding transcription factor activity"/>
    <property type="evidence" value="ECO:0007669"/>
    <property type="project" value="InterPro"/>
</dbReference>
<dbReference type="SMART" id="SM01134">
    <property type="entry name" value="DeoRC"/>
    <property type="match status" value="1"/>
</dbReference>
<keyword evidence="5" id="KW-1185">Reference proteome</keyword>
<evidence type="ECO:0000313" key="5">
    <source>
        <dbReference type="Proteomes" id="UP000237865"/>
    </source>
</evidence>
<accession>A0A2S5R9Y2</accession>
<dbReference type="Gene3D" id="3.40.50.1360">
    <property type="match status" value="1"/>
</dbReference>
<gene>
    <name evidence="4" type="primary">fruR</name>
    <name evidence="4" type="ORF">ELUCI_v1c09190</name>
</gene>
<dbReference type="InterPro" id="IPR050313">
    <property type="entry name" value="Carb_Metab_HTH_regulators"/>
</dbReference>
<dbReference type="PRINTS" id="PR00037">
    <property type="entry name" value="HTHLACR"/>
</dbReference>
<dbReference type="STRING" id="1399797.GCA_000518285_01567"/>
<feature type="domain" description="HTH deoR-type" evidence="3">
    <location>
        <begin position="3"/>
        <end position="58"/>
    </location>
</feature>
<dbReference type="Pfam" id="PF08220">
    <property type="entry name" value="HTH_DeoR"/>
    <property type="match status" value="1"/>
</dbReference>
<dbReference type="SUPFAM" id="SSF46785">
    <property type="entry name" value="Winged helix' DNA-binding domain"/>
    <property type="match status" value="1"/>
</dbReference>
<evidence type="ECO:0000313" key="4">
    <source>
        <dbReference type="EMBL" id="PPE04139.1"/>
    </source>
</evidence>
<comment type="caution">
    <text evidence="4">The sequence shown here is derived from an EMBL/GenBank/DDBJ whole genome shotgun (WGS) entry which is preliminary data.</text>
</comment>
<keyword evidence="2" id="KW-0804">Transcription</keyword>